<dbReference type="InterPro" id="IPR047110">
    <property type="entry name" value="GABD/Sad-like"/>
</dbReference>
<gene>
    <name evidence="6" type="primary">sad_1</name>
    <name evidence="6" type="ORF">GALL_137030</name>
</gene>
<dbReference type="Gene3D" id="3.40.309.10">
    <property type="entry name" value="Aldehyde Dehydrogenase, Chain A, domain 2"/>
    <property type="match status" value="1"/>
</dbReference>
<dbReference type="InterPro" id="IPR016163">
    <property type="entry name" value="Ald_DH_C"/>
</dbReference>
<dbReference type="CDD" id="cd07100">
    <property type="entry name" value="ALDH_SSADH1_GabD1"/>
    <property type="match status" value="1"/>
</dbReference>
<reference evidence="6" key="1">
    <citation type="submission" date="2016-10" db="EMBL/GenBank/DDBJ databases">
        <title>Sequence of Gallionella enrichment culture.</title>
        <authorList>
            <person name="Poehlein A."/>
            <person name="Muehling M."/>
            <person name="Daniel R."/>
        </authorList>
    </citation>
    <scope>NUCLEOTIDE SEQUENCE</scope>
</reference>
<dbReference type="FunFam" id="3.40.605.10:FF:000012">
    <property type="entry name" value="NAD-dependent succinate-semialdehyde dehydrogenase"/>
    <property type="match status" value="1"/>
</dbReference>
<dbReference type="SUPFAM" id="SSF53720">
    <property type="entry name" value="ALDH-like"/>
    <property type="match status" value="1"/>
</dbReference>
<dbReference type="EC" id="1.2.1.16" evidence="6"/>
<accession>A0A1J5SJA5</accession>
<sequence length="470" mass="51003">MYGIPGYPTNPEGTKTMSFTSRNPANDQVIQSHTSWDVDLLNETLEKAHRAQQNWAQTPFSRRAGILRNAAALLRAQLGQYAALITLEMGKPLREARAEVEKCAGACDFYAEQAEGFLRDEAIASDAGKSYVAHYPLGVVLAVMPWNFPFWQVFRAAAPALMAGNAVALKHAPNVPQCALAIAAIFRDSGLPEGVFTNLMIEVEHVAGVIASPHIHAVTLTGSEAAGRKVAACAGQHLKKCVLELGGSDPFIVLHDADLELAVNMAVASRYLNGGQSCIAAKRFILVPQIAEEFLRRLKTKVEALKLGDPMDETTQIGPMARLDLRDNLHRQITESIAHGAIAVTGCKPVEREGFFYQPSILDRVTSGACAYHEELFGPVAIVIRAANEEDALHIANETRFGLGSSIWSKDVARAEQLATHIQAGCSFINGMVKSDPRLPFGGIKSSGYGRELSRLGIHEFVNAKTVWIR</sequence>
<comment type="caution">
    <text evidence="6">The sequence shown here is derived from an EMBL/GenBank/DDBJ whole genome shotgun (WGS) entry which is preliminary data.</text>
</comment>
<keyword evidence="2" id="KW-0521">NADP</keyword>
<dbReference type="FunFam" id="3.40.309.10:FF:000010">
    <property type="entry name" value="Gamma-aminobutyraldehyde dehydrogenase"/>
    <property type="match status" value="1"/>
</dbReference>
<feature type="region of interest" description="Disordered" evidence="4">
    <location>
        <begin position="1"/>
        <end position="22"/>
    </location>
</feature>
<dbReference type="InterPro" id="IPR016162">
    <property type="entry name" value="Ald_DH_N"/>
</dbReference>
<organism evidence="6">
    <name type="scientific">mine drainage metagenome</name>
    <dbReference type="NCBI Taxonomy" id="410659"/>
    <lineage>
        <taxon>unclassified sequences</taxon>
        <taxon>metagenomes</taxon>
        <taxon>ecological metagenomes</taxon>
    </lineage>
</organism>
<evidence type="ECO:0000313" key="6">
    <source>
        <dbReference type="EMBL" id="OIR04221.1"/>
    </source>
</evidence>
<dbReference type="Pfam" id="PF00171">
    <property type="entry name" value="Aldedh"/>
    <property type="match status" value="1"/>
</dbReference>
<feature type="domain" description="Aldehyde dehydrogenase" evidence="5">
    <location>
        <begin position="18"/>
        <end position="467"/>
    </location>
</feature>
<dbReference type="PROSITE" id="PS00070">
    <property type="entry name" value="ALDEHYDE_DEHYDR_CYS"/>
    <property type="match status" value="1"/>
</dbReference>
<evidence type="ECO:0000256" key="3">
    <source>
        <dbReference type="ARBA" id="ARBA00023002"/>
    </source>
</evidence>
<comment type="similarity">
    <text evidence="1">Belongs to the aldehyde dehydrogenase family.</text>
</comment>
<keyword evidence="3 6" id="KW-0560">Oxidoreductase</keyword>
<evidence type="ECO:0000256" key="4">
    <source>
        <dbReference type="SAM" id="MobiDB-lite"/>
    </source>
</evidence>
<dbReference type="InterPro" id="IPR015590">
    <property type="entry name" value="Aldehyde_DH_dom"/>
</dbReference>
<proteinExistence type="inferred from homology"/>
<evidence type="ECO:0000256" key="1">
    <source>
        <dbReference type="ARBA" id="ARBA00009986"/>
    </source>
</evidence>
<dbReference type="EMBL" id="MLJW01000059">
    <property type="protein sequence ID" value="OIR04221.1"/>
    <property type="molecule type" value="Genomic_DNA"/>
</dbReference>
<feature type="compositionally biased region" description="Polar residues" evidence="4">
    <location>
        <begin position="11"/>
        <end position="22"/>
    </location>
</feature>
<dbReference type="InterPro" id="IPR044148">
    <property type="entry name" value="ALDH_GabD1-like"/>
</dbReference>
<name>A0A1J5SJA5_9ZZZZ</name>
<dbReference type="InterPro" id="IPR016161">
    <property type="entry name" value="Ald_DH/histidinol_DH"/>
</dbReference>
<protein>
    <submittedName>
        <fullName evidence="6">Succinate semialdehyde dehydrogenase Sad</fullName>
        <ecNumber evidence="6">1.2.1.16</ecNumber>
    </submittedName>
</protein>
<dbReference type="PANTHER" id="PTHR43217:SF1">
    <property type="entry name" value="SUCCINATE SEMIALDEHYDE DEHYDROGENASE [NAD(P)+] SAD"/>
    <property type="match status" value="1"/>
</dbReference>
<dbReference type="PANTHER" id="PTHR43217">
    <property type="entry name" value="SUCCINATE SEMIALDEHYDE DEHYDROGENASE [NAD(P)+] SAD"/>
    <property type="match status" value="1"/>
</dbReference>
<dbReference type="GO" id="GO:0004030">
    <property type="term" value="F:aldehyde dehydrogenase [NAD(P)+] activity"/>
    <property type="evidence" value="ECO:0007669"/>
    <property type="project" value="InterPro"/>
</dbReference>
<dbReference type="InterPro" id="IPR016160">
    <property type="entry name" value="Ald_DH_CS_CYS"/>
</dbReference>
<dbReference type="GO" id="GO:0004777">
    <property type="term" value="F:succinate-semialdehyde dehydrogenase (NAD+) activity"/>
    <property type="evidence" value="ECO:0007669"/>
    <property type="project" value="TreeGrafter"/>
</dbReference>
<dbReference type="Gene3D" id="3.40.605.10">
    <property type="entry name" value="Aldehyde Dehydrogenase, Chain A, domain 1"/>
    <property type="match status" value="1"/>
</dbReference>
<dbReference type="AlphaFoldDB" id="A0A1J5SJA5"/>
<evidence type="ECO:0000259" key="5">
    <source>
        <dbReference type="Pfam" id="PF00171"/>
    </source>
</evidence>
<evidence type="ECO:0000256" key="2">
    <source>
        <dbReference type="ARBA" id="ARBA00022857"/>
    </source>
</evidence>